<dbReference type="Gene3D" id="3.40.190.10">
    <property type="entry name" value="Periplasmic binding protein-like II"/>
    <property type="match status" value="1"/>
</dbReference>
<evidence type="ECO:0000313" key="3">
    <source>
        <dbReference type="EMBL" id="NGP16383.1"/>
    </source>
</evidence>
<dbReference type="AlphaFoldDB" id="A0A6M1SPH7"/>
<keyword evidence="1" id="KW-0732">Signal</keyword>
<dbReference type="GO" id="GO:0043190">
    <property type="term" value="C:ATP-binding cassette (ABC) transporter complex"/>
    <property type="evidence" value="ECO:0007669"/>
    <property type="project" value="InterPro"/>
</dbReference>
<sequence length="343" mass="37146">MPSKRFLASLLALVLMAAPAVAQVEVLDQAQDAAAQGQIATRAPDALCGNQPLTIASMSWPSATLLAEIHARILRNEFGCEVRVVPGDLAATASSMGSTGQPSVAPELWVNRIADVWNGAMDAQMVRSAAPTFTEPDFEGWFIPAYMNQGLSEVPTAATLATFLPTLETEGQKLRFISCPIDWACSVINRNLITAHAISNLVEIVEPANRLEMDRLIAEAVNRREPFLFYYWQPNAVLAQLDFIGLDMGEYSEDAAQCLGTRDCASPVPSAFPQDSVIIAVAERVFTTTPTIASYFQRSSITLEEMNTLLAQLTAEGATPEAVADRFVAERRDLWGGWLGAVP</sequence>
<reference evidence="3 4" key="2">
    <citation type="submission" date="2020-03" db="EMBL/GenBank/DDBJ databases">
        <title>Devosia chinhatensis sp. nov., isolated from a hexachlorocyclohexane (HCH) dump site in India.</title>
        <authorList>
            <person name="Kumar M."/>
            <person name="Lal R."/>
        </authorList>
    </citation>
    <scope>NUCLEOTIDE SEQUENCE [LARGE SCALE GENOMIC DNA]</scope>
    <source>
        <strain evidence="3 4">H239</strain>
    </source>
</reference>
<keyword evidence="4" id="KW-1185">Reference proteome</keyword>
<evidence type="ECO:0000313" key="4">
    <source>
        <dbReference type="Proteomes" id="UP000474802"/>
    </source>
</evidence>
<dbReference type="SUPFAM" id="SSF53850">
    <property type="entry name" value="Periplasmic binding protein-like II"/>
    <property type="match status" value="1"/>
</dbReference>
<name>A0A6M1SPH7_9HYPH</name>
<evidence type="ECO:0000256" key="1">
    <source>
        <dbReference type="SAM" id="SignalP"/>
    </source>
</evidence>
<comment type="caution">
    <text evidence="3">The sequence shown here is derived from an EMBL/GenBank/DDBJ whole genome shotgun (WGS) entry which is preliminary data.</text>
</comment>
<feature type="domain" description="ABC-type glycine betaine transport system substrate-binding" evidence="2">
    <location>
        <begin position="52"/>
        <end position="330"/>
    </location>
</feature>
<dbReference type="RefSeq" id="WP_164532648.1">
    <property type="nucleotide sequence ID" value="NZ_JAALFG010000001.1"/>
</dbReference>
<evidence type="ECO:0000259" key="2">
    <source>
        <dbReference type="Pfam" id="PF04069"/>
    </source>
</evidence>
<reference evidence="3 4" key="1">
    <citation type="submission" date="2020-02" db="EMBL/GenBank/DDBJ databases">
        <authorList>
            <person name="Khan S.A."/>
            <person name="Jeon C.O."/>
            <person name="Chun B.H."/>
        </authorList>
    </citation>
    <scope>NUCLEOTIDE SEQUENCE [LARGE SCALE GENOMIC DNA]</scope>
    <source>
        <strain evidence="3 4">H239</strain>
    </source>
</reference>
<proteinExistence type="predicted"/>
<dbReference type="Proteomes" id="UP000474802">
    <property type="component" value="Unassembled WGS sequence"/>
</dbReference>
<dbReference type="GO" id="GO:0022857">
    <property type="term" value="F:transmembrane transporter activity"/>
    <property type="evidence" value="ECO:0007669"/>
    <property type="project" value="InterPro"/>
</dbReference>
<dbReference type="Pfam" id="PF04069">
    <property type="entry name" value="OpuAC"/>
    <property type="match status" value="1"/>
</dbReference>
<dbReference type="EMBL" id="JAALFG010000001">
    <property type="protein sequence ID" value="NGP16383.1"/>
    <property type="molecule type" value="Genomic_DNA"/>
</dbReference>
<feature type="chain" id="PRO_5026930371" description="ABC-type glycine betaine transport system substrate-binding domain-containing protein" evidence="1">
    <location>
        <begin position="23"/>
        <end position="343"/>
    </location>
</feature>
<accession>A0A6M1SPH7</accession>
<dbReference type="Gene3D" id="3.40.190.100">
    <property type="entry name" value="Glycine betaine-binding periplasmic protein, domain 2"/>
    <property type="match status" value="1"/>
</dbReference>
<protein>
    <recommendedName>
        <fullName evidence="2">ABC-type glycine betaine transport system substrate-binding domain-containing protein</fullName>
    </recommendedName>
</protein>
<feature type="signal peptide" evidence="1">
    <location>
        <begin position="1"/>
        <end position="22"/>
    </location>
</feature>
<organism evidence="3 4">
    <name type="scientific">Devosia aurantiaca</name>
    <dbReference type="NCBI Taxonomy" id="2714858"/>
    <lineage>
        <taxon>Bacteria</taxon>
        <taxon>Pseudomonadati</taxon>
        <taxon>Pseudomonadota</taxon>
        <taxon>Alphaproteobacteria</taxon>
        <taxon>Hyphomicrobiales</taxon>
        <taxon>Devosiaceae</taxon>
        <taxon>Devosia</taxon>
    </lineage>
</organism>
<gene>
    <name evidence="3" type="ORF">G5575_00555</name>
</gene>
<dbReference type="InterPro" id="IPR007210">
    <property type="entry name" value="ABC_Gly_betaine_transp_sub-bd"/>
</dbReference>